<evidence type="ECO:0000313" key="2">
    <source>
        <dbReference type="EMBL" id="CAH0046792.1"/>
    </source>
</evidence>
<dbReference type="AlphaFoldDB" id="A0A9P0ECG9"/>
<dbReference type="OrthoDB" id="5141694at2759"/>
<gene>
    <name evidence="2" type="ORF">CSOL1703_00013028</name>
</gene>
<evidence type="ECO:0000256" key="1">
    <source>
        <dbReference type="SAM" id="MobiDB-lite"/>
    </source>
</evidence>
<dbReference type="Proteomes" id="UP000775872">
    <property type="component" value="Unassembled WGS sequence"/>
</dbReference>
<accession>A0A9P0ECG9</accession>
<feature type="region of interest" description="Disordered" evidence="1">
    <location>
        <begin position="364"/>
        <end position="431"/>
    </location>
</feature>
<name>A0A9P0ECG9_9HYPO</name>
<comment type="caution">
    <text evidence="2">The sequence shown here is derived from an EMBL/GenBank/DDBJ whole genome shotgun (WGS) entry which is preliminary data.</text>
</comment>
<evidence type="ECO:0000313" key="3">
    <source>
        <dbReference type="Proteomes" id="UP000775872"/>
    </source>
</evidence>
<keyword evidence="3" id="KW-1185">Reference proteome</keyword>
<feature type="compositionally biased region" description="Basic residues" evidence="1">
    <location>
        <begin position="382"/>
        <end position="403"/>
    </location>
</feature>
<reference evidence="2" key="1">
    <citation type="submission" date="2021-10" db="EMBL/GenBank/DDBJ databases">
        <authorList>
            <person name="Piombo E."/>
        </authorList>
    </citation>
    <scope>NUCLEOTIDE SEQUENCE</scope>
</reference>
<feature type="region of interest" description="Disordered" evidence="1">
    <location>
        <begin position="1"/>
        <end position="50"/>
    </location>
</feature>
<proteinExistence type="predicted"/>
<protein>
    <submittedName>
        <fullName evidence="2">Uncharacterized protein</fullName>
    </submittedName>
</protein>
<sequence>MTTTAPSMKVLDDGIACDGPTNEFPSPRRPNNDNTRSEPSGRWTPEPQPATFDTMTEWGRKHLGEEWATEREAMVDDIYNSIVAQHPTMSTGYCKRQHALRAMEVQLQGDKVQLHGRELDELMSLARKRYGEGWYLNRRAARREKEMADPAEGEESYRSLRSRKRWWMARGIMRTRDEAMLSEGMSWDQILGSSQPPNATDDTETCTPAMSDVDSEWWEDDGAPLNQSEYAWGASNGPEIDTMQGAEWRAVAEGQNDEEYRKGRVRAVAGERSRAENEESLRRYHCEGPEAREKREEMMAHFLRVQHQAKKMLMEHDGLGQDPRYSEGFRHHHAEERLKELRGGDFTKLPDLELIAQSLGIRSSLPEHHDGLSSGSGPRPKQQQRKRPGSPQHNQRRQSRRLRQLPVEYEMPEDPNKIIRLANAGRRRRGP</sequence>
<organism evidence="2 3">
    <name type="scientific">Clonostachys solani</name>
    <dbReference type="NCBI Taxonomy" id="160281"/>
    <lineage>
        <taxon>Eukaryota</taxon>
        <taxon>Fungi</taxon>
        <taxon>Dikarya</taxon>
        <taxon>Ascomycota</taxon>
        <taxon>Pezizomycotina</taxon>
        <taxon>Sordariomycetes</taxon>
        <taxon>Hypocreomycetidae</taxon>
        <taxon>Hypocreales</taxon>
        <taxon>Bionectriaceae</taxon>
        <taxon>Clonostachys</taxon>
    </lineage>
</organism>
<dbReference type="EMBL" id="CABFOC020000015">
    <property type="protein sequence ID" value="CAH0046792.1"/>
    <property type="molecule type" value="Genomic_DNA"/>
</dbReference>